<dbReference type="InterPro" id="IPR016181">
    <property type="entry name" value="Acyl_CoA_acyltransferase"/>
</dbReference>
<proteinExistence type="predicted"/>
<gene>
    <name evidence="1" type="ORF">J2Z35_001957</name>
</gene>
<sequence>MATKHQFDKSPESRAKTNESSAISKKKFYLQKDNFLIKIPKKVLNKIYRTSFLYRIDVKEQEFNPQDFSFLPLDMKLLNKMASDYKEEVSKEKYAVLKDRIDPSFPDKTFVLLDGKKNIHGFCSMCFGDHNEDFLKIFIPASDERVYFFDGYIFADKRGSGSLLYMLKFCLNIAKDRGYRYATCMVLKENKASETNVLRAGFQRSGQVRHYILGKKIISKVYEWDDNKIKRVNEKISRNLNSKVKSM</sequence>
<accession>A0ABS4KLY8</accession>
<dbReference type="Proteomes" id="UP001314903">
    <property type="component" value="Unassembled WGS sequence"/>
</dbReference>
<reference evidence="1 2" key="1">
    <citation type="submission" date="2021-03" db="EMBL/GenBank/DDBJ databases">
        <title>Genomic Encyclopedia of Type Strains, Phase IV (KMG-IV): sequencing the most valuable type-strain genomes for metagenomic binning, comparative biology and taxonomic classification.</title>
        <authorList>
            <person name="Goeker M."/>
        </authorList>
    </citation>
    <scope>NUCLEOTIDE SEQUENCE [LARGE SCALE GENOMIC DNA]</scope>
    <source>
        <strain evidence="1 2">DSM 27512</strain>
    </source>
</reference>
<evidence type="ECO:0000313" key="2">
    <source>
        <dbReference type="Proteomes" id="UP001314903"/>
    </source>
</evidence>
<protein>
    <submittedName>
        <fullName evidence="1">RimJ/RimL family protein N-acetyltransferase</fullName>
    </submittedName>
</protein>
<evidence type="ECO:0000313" key="1">
    <source>
        <dbReference type="EMBL" id="MBP2028156.1"/>
    </source>
</evidence>
<dbReference type="Gene3D" id="3.40.630.30">
    <property type="match status" value="1"/>
</dbReference>
<dbReference type="EMBL" id="JAGGLI010000022">
    <property type="protein sequence ID" value="MBP2028156.1"/>
    <property type="molecule type" value="Genomic_DNA"/>
</dbReference>
<organism evidence="1 2">
    <name type="scientific">Acetoanaerobium pronyense</name>
    <dbReference type="NCBI Taxonomy" id="1482736"/>
    <lineage>
        <taxon>Bacteria</taxon>
        <taxon>Bacillati</taxon>
        <taxon>Bacillota</taxon>
        <taxon>Clostridia</taxon>
        <taxon>Peptostreptococcales</taxon>
        <taxon>Filifactoraceae</taxon>
        <taxon>Acetoanaerobium</taxon>
    </lineage>
</organism>
<keyword evidence="2" id="KW-1185">Reference proteome</keyword>
<name>A0ABS4KLY8_9FIRM</name>
<dbReference type="RefSeq" id="WP_209661209.1">
    <property type="nucleotide sequence ID" value="NZ_JAGGLI010000022.1"/>
</dbReference>
<comment type="caution">
    <text evidence="1">The sequence shown here is derived from an EMBL/GenBank/DDBJ whole genome shotgun (WGS) entry which is preliminary data.</text>
</comment>
<dbReference type="SUPFAM" id="SSF55729">
    <property type="entry name" value="Acyl-CoA N-acyltransferases (Nat)"/>
    <property type="match status" value="1"/>
</dbReference>